<dbReference type="PANTHER" id="PTHR23403:SF1">
    <property type="entry name" value="TREHALASE"/>
    <property type="match status" value="1"/>
</dbReference>
<keyword evidence="4" id="KW-1185">Reference proteome</keyword>
<dbReference type="Proteomes" id="UP001155077">
    <property type="component" value="Unassembled WGS sequence"/>
</dbReference>
<dbReference type="EMBL" id="JAMSCK010000001">
    <property type="protein sequence ID" value="MCM8568321.1"/>
    <property type="molecule type" value="Genomic_DNA"/>
</dbReference>
<organism evidence="3 4">
    <name type="scientific">Gramella jeungdoensis</name>
    <dbReference type="NCBI Taxonomy" id="708091"/>
    <lineage>
        <taxon>Bacteria</taxon>
        <taxon>Pseudomonadati</taxon>
        <taxon>Bacteroidota</taxon>
        <taxon>Flavobacteriia</taxon>
        <taxon>Flavobacteriales</taxon>
        <taxon>Flavobacteriaceae</taxon>
        <taxon>Christiangramia</taxon>
    </lineage>
</organism>
<dbReference type="PANTHER" id="PTHR23403">
    <property type="entry name" value="TREHALASE"/>
    <property type="match status" value="1"/>
</dbReference>
<dbReference type="NCBIfam" id="NF009774">
    <property type="entry name" value="PRK13271.1"/>
    <property type="match status" value="1"/>
</dbReference>
<comment type="caution">
    <text evidence="3">The sequence shown here is derived from an EMBL/GenBank/DDBJ whole genome shotgun (WGS) entry which is preliminary data.</text>
</comment>
<dbReference type="InterPro" id="IPR008928">
    <property type="entry name" value="6-hairpin_glycosidase_sf"/>
</dbReference>
<dbReference type="NCBIfam" id="NF009773">
    <property type="entry name" value="PRK13270.1"/>
    <property type="match status" value="1"/>
</dbReference>
<protein>
    <submittedName>
        <fullName evidence="3">Alpha,alpha-trehalase TreA</fullName>
    </submittedName>
</protein>
<evidence type="ECO:0000256" key="1">
    <source>
        <dbReference type="ARBA" id="ARBA00022801"/>
    </source>
</evidence>
<dbReference type="RefSeq" id="WP_252110717.1">
    <property type="nucleotide sequence ID" value="NZ_JAMSCK010000001.1"/>
</dbReference>
<dbReference type="InterPro" id="IPR012341">
    <property type="entry name" value="6hp_glycosidase-like_sf"/>
</dbReference>
<dbReference type="PROSITE" id="PS00927">
    <property type="entry name" value="TREHALASE_1"/>
    <property type="match status" value="1"/>
</dbReference>
<evidence type="ECO:0000313" key="4">
    <source>
        <dbReference type="Proteomes" id="UP001155077"/>
    </source>
</evidence>
<reference evidence="3" key="1">
    <citation type="submission" date="2022-06" db="EMBL/GenBank/DDBJ databases">
        <title>Gramella sediminis sp. nov., isolated from deep-sea sediment of the Indian Ocean.</title>
        <authorList>
            <person name="Yang L."/>
        </authorList>
    </citation>
    <scope>NUCLEOTIDE SEQUENCE</scope>
    <source>
        <strain evidence="3">HMD3159</strain>
    </source>
</reference>
<dbReference type="PROSITE" id="PS51257">
    <property type="entry name" value="PROKAR_LIPOPROTEIN"/>
    <property type="match status" value="1"/>
</dbReference>
<name>A0ABT0YXX2_9FLAO</name>
<dbReference type="Pfam" id="PF01204">
    <property type="entry name" value="Trehalase"/>
    <property type="match status" value="1"/>
</dbReference>
<accession>A0ABT0YXX2</accession>
<gene>
    <name evidence="3" type="primary">treA</name>
    <name evidence="3" type="ORF">NE848_02960</name>
</gene>
<dbReference type="PROSITE" id="PS00928">
    <property type="entry name" value="TREHALASE_2"/>
    <property type="match status" value="1"/>
</dbReference>
<evidence type="ECO:0000256" key="2">
    <source>
        <dbReference type="ARBA" id="ARBA00023295"/>
    </source>
</evidence>
<dbReference type="InterPro" id="IPR018232">
    <property type="entry name" value="Glyco_hydro_37_CS"/>
</dbReference>
<proteinExistence type="predicted"/>
<dbReference type="InterPro" id="IPR001661">
    <property type="entry name" value="Glyco_hydro_37"/>
</dbReference>
<keyword evidence="1" id="KW-0378">Hydrolase</keyword>
<evidence type="ECO:0000313" key="3">
    <source>
        <dbReference type="EMBL" id="MCM8568321.1"/>
    </source>
</evidence>
<sequence length="542" mass="63090">MKKEILFKLTHLFLILLFLSCKIGPEPDQEIKALEEEVEILPPDELYGDLFFDTQTKEVFKDSKTFVDVVPQYNVGLIRQRYNMLDDTTSESIFEFIDQHFKVPANDFEFKTDSSSIKLHIRKLWDVLKRPSDERVSGTLIPLPNPYIVPGGRFREIYYWDSYFTMLGLLEDGETKTIRNMVDNFAYLINEYGFIPNGNRTYYLGRSQPPFFAMMVKVLAEAEGEDVMAEYLPELEREYSFWMDGISEINDGKASRRIVKMEGGEILNRYWDDNDTPRPESYREDIKTAERAVAKDPELTKEEVYRNLRAGAESGWDFSSRWLNKDENGEFDLSTIHTIDIVPVDLNSLLYNLEVTISRAAELSGKEEKAKEFSQKAEARKKAILKYHWNEEAGYFMDYDFKKRERTERYSLAGVYPLFFELATKDQAERVAAKVEEVFLKPGGVVTTPYLTGEQWDAPNGWAPLQWITIQGLENYEQNELASEIKSRWLELNKDVYQRTYKMLEKYNVEDLSKESGGGEYPTQDGFGWTNGVYQKLSSEEN</sequence>
<dbReference type="SUPFAM" id="SSF48208">
    <property type="entry name" value="Six-hairpin glycosidases"/>
    <property type="match status" value="1"/>
</dbReference>
<dbReference type="PRINTS" id="PR00744">
    <property type="entry name" value="GLHYDRLASE37"/>
</dbReference>
<keyword evidence="2" id="KW-0326">Glycosidase</keyword>
<dbReference type="Gene3D" id="1.50.10.10">
    <property type="match status" value="1"/>
</dbReference>